<accession>A0A1Y2MPK9</accession>
<dbReference type="EMBL" id="MIGB01000033">
    <property type="protein sequence ID" value="OSY37112.1"/>
    <property type="molecule type" value="Genomic_DNA"/>
</dbReference>
<dbReference type="Gene3D" id="3.50.30.10">
    <property type="entry name" value="Phosphohistidine domain"/>
    <property type="match status" value="1"/>
</dbReference>
<evidence type="ECO:0000313" key="3">
    <source>
        <dbReference type="Proteomes" id="UP000194360"/>
    </source>
</evidence>
<dbReference type="Pfam" id="PF00391">
    <property type="entry name" value="PEP-utilizers"/>
    <property type="match status" value="1"/>
</dbReference>
<reference evidence="2 3" key="1">
    <citation type="submission" date="2016-09" db="EMBL/GenBank/DDBJ databases">
        <title>Pseudonocardia autotrophica DSM535, a candidate organism with high potential of specific P450 cytochromes.</title>
        <authorList>
            <person name="Grumaz C."/>
            <person name="Vainshtein Y."/>
            <person name="Kirstahler P."/>
            <person name="Sohn K."/>
        </authorList>
    </citation>
    <scope>NUCLEOTIDE SEQUENCE [LARGE SCALE GENOMIC DNA]</scope>
    <source>
        <strain evidence="2 3">DSM 535</strain>
    </source>
</reference>
<dbReference type="GO" id="GO:0016772">
    <property type="term" value="F:transferase activity, transferring phosphorus-containing groups"/>
    <property type="evidence" value="ECO:0007669"/>
    <property type="project" value="InterPro"/>
</dbReference>
<proteinExistence type="predicted"/>
<dbReference type="Proteomes" id="UP000194360">
    <property type="component" value="Unassembled WGS sequence"/>
</dbReference>
<dbReference type="AlphaFoldDB" id="A0A1Y2MPK9"/>
<dbReference type="InterPro" id="IPR008279">
    <property type="entry name" value="PEP-util_enz_mobile_dom"/>
</dbReference>
<dbReference type="SUPFAM" id="SSF52009">
    <property type="entry name" value="Phosphohistidine domain"/>
    <property type="match status" value="1"/>
</dbReference>
<dbReference type="STRING" id="2074.BG845_04995"/>
<dbReference type="OrthoDB" id="3568381at2"/>
<dbReference type="InterPro" id="IPR036637">
    <property type="entry name" value="Phosphohistidine_dom_sf"/>
</dbReference>
<sequence length="591" mass="63962">MTDATGVDVAYEPVGIGLNVHETPAVEGRVKWLDSPDEVLDFVEEEDDVTDVVVIVRGGTTTFLTPALTAGICGIVTLQGAPESHLGIVSREYGIPCVMSVAFDKGVRTSRGEVVPADGTRIRLDSTTRPKATVSVEIGAPVSDEPVAEAGPGMTPEQLAQIQLLLEKFGGEVPHGAEGDAIMRSRLNTKVLELTDESVGQPLTVTEVNDILTYLTWNEWDALAARATEGESGLIPRQEYEALGILNSWFRHPGWLSVIEAKVGAEGVADLGAVAQREIGTKVNLLHAWAALTAPFFGRGIAVEMGLHDEHRGAADLLPSATTVRRIYQGIWGEGGMFTSMRDYHAPLLNDQWLDRFAADRIPLADADARSAFQKFNASAELLGFLHHFDNRLGLGDSGPYPLPDGGFVVVRDLFVNEPAFEWSELSGDLPYSITMAMAFKPDSGLEVKVTDLSTMFTEPTNYLQHLAGVSVYTRQHWDTPATEVQALSVADMAEMRQRVESASAALYRHIAGMDHREKVLAGAKVYTAGFMLPFARAAGVYDELVAEHGLFEVHPEAAAVYDRIVSGVATEMIPRLFLTGSWGVPVPEQG</sequence>
<gene>
    <name evidence="2" type="ORF">BG845_04995</name>
</gene>
<keyword evidence="3" id="KW-1185">Reference proteome</keyword>
<protein>
    <submittedName>
        <fullName evidence="2">PEP-utilizing enzyme, mobile domain</fullName>
    </submittedName>
</protein>
<comment type="caution">
    <text evidence="2">The sequence shown here is derived from an EMBL/GenBank/DDBJ whole genome shotgun (WGS) entry which is preliminary data.</text>
</comment>
<name>A0A1Y2MPK9_PSEAH</name>
<evidence type="ECO:0000313" key="2">
    <source>
        <dbReference type="EMBL" id="OSY37112.1"/>
    </source>
</evidence>
<feature type="domain" description="PEP-utilising enzyme mobile" evidence="1">
    <location>
        <begin position="52"/>
        <end position="106"/>
    </location>
</feature>
<evidence type="ECO:0000259" key="1">
    <source>
        <dbReference type="Pfam" id="PF00391"/>
    </source>
</evidence>
<organism evidence="2 3">
    <name type="scientific">Pseudonocardia autotrophica</name>
    <name type="common">Amycolata autotrophica</name>
    <name type="synonym">Nocardia autotrophica</name>
    <dbReference type="NCBI Taxonomy" id="2074"/>
    <lineage>
        <taxon>Bacteria</taxon>
        <taxon>Bacillati</taxon>
        <taxon>Actinomycetota</taxon>
        <taxon>Actinomycetes</taxon>
        <taxon>Pseudonocardiales</taxon>
        <taxon>Pseudonocardiaceae</taxon>
        <taxon>Pseudonocardia</taxon>
    </lineage>
</organism>
<dbReference type="RefSeq" id="WP_085915143.1">
    <property type="nucleotide sequence ID" value="NZ_AP018920.1"/>
</dbReference>